<gene>
    <name evidence="1" type="ORF">COO91_02573</name>
    <name evidence="2" type="ORF">COO91_06495</name>
    <name evidence="3" type="ORF">COO91_07332</name>
</gene>
<keyword evidence="4" id="KW-1185">Reference proteome</keyword>
<dbReference type="KEGG" id="nfl:COO91_07332"/>
<proteinExistence type="predicted"/>
<dbReference type="EMBL" id="CP024785">
    <property type="protein sequence ID" value="AUB41284.1"/>
    <property type="molecule type" value="Genomic_DNA"/>
</dbReference>
<protein>
    <submittedName>
        <fullName evidence="1">Uncharacterized protein</fullName>
    </submittedName>
</protein>
<name>A0A2K8SMG9_9NOSO</name>
<dbReference type="KEGG" id="nfl:COO91_02573"/>
<evidence type="ECO:0000313" key="4">
    <source>
        <dbReference type="Proteomes" id="UP000232003"/>
    </source>
</evidence>
<reference evidence="1 4" key="1">
    <citation type="submission" date="2017-11" db="EMBL/GenBank/DDBJ databases">
        <title>Complete genome of a free-living desiccation-tolerant cyanobacterium and its photosynthetic adaptation to extreme terrestrial habitat.</title>
        <authorList>
            <person name="Shang J."/>
        </authorList>
    </citation>
    <scope>NUCLEOTIDE SEQUENCE [LARGE SCALE GENOMIC DNA]</scope>
    <source>
        <strain evidence="1 4">CCNUN1</strain>
    </source>
</reference>
<sequence length="44" mass="5070">MLSVRCGSFAKIREDSSAHGWMPQEFRDKFEAELNEGLRELGLK</sequence>
<dbReference type="KEGG" id="nfl:COO91_06495"/>
<accession>A0A2K8SMG9</accession>
<dbReference type="EMBL" id="CP024785">
    <property type="protein sequence ID" value="AUB40480.1"/>
    <property type="molecule type" value="Genomic_DNA"/>
</dbReference>
<dbReference type="Proteomes" id="UP000232003">
    <property type="component" value="Chromosome"/>
</dbReference>
<evidence type="ECO:0000313" key="2">
    <source>
        <dbReference type="EMBL" id="AUB40480.1"/>
    </source>
</evidence>
<organism evidence="1 4">
    <name type="scientific">Nostoc flagelliforme CCNUN1</name>
    <dbReference type="NCBI Taxonomy" id="2038116"/>
    <lineage>
        <taxon>Bacteria</taxon>
        <taxon>Bacillati</taxon>
        <taxon>Cyanobacteriota</taxon>
        <taxon>Cyanophyceae</taxon>
        <taxon>Nostocales</taxon>
        <taxon>Nostocaceae</taxon>
        <taxon>Nostoc</taxon>
    </lineage>
</organism>
<dbReference type="AlphaFoldDB" id="A0A2K8SMG9"/>
<evidence type="ECO:0000313" key="1">
    <source>
        <dbReference type="EMBL" id="AUB36652.1"/>
    </source>
</evidence>
<dbReference type="EMBL" id="CP024785">
    <property type="protein sequence ID" value="AUB36652.1"/>
    <property type="molecule type" value="Genomic_DNA"/>
</dbReference>
<evidence type="ECO:0000313" key="3">
    <source>
        <dbReference type="EMBL" id="AUB41284.1"/>
    </source>
</evidence>